<protein>
    <recommendedName>
        <fullName evidence="1">Protein SlyX homolog</fullName>
    </recommendedName>
</protein>
<dbReference type="Pfam" id="PF04102">
    <property type="entry name" value="SlyX"/>
    <property type="match status" value="1"/>
</dbReference>
<evidence type="ECO:0000256" key="2">
    <source>
        <dbReference type="SAM" id="MobiDB-lite"/>
    </source>
</evidence>
<dbReference type="Gene3D" id="1.20.5.340">
    <property type="match status" value="1"/>
</dbReference>
<dbReference type="EMBL" id="BPQH01000001">
    <property type="protein sequence ID" value="GJD47391.1"/>
    <property type="molecule type" value="Genomic_DNA"/>
</dbReference>
<name>A0ABQ4QRQ8_9HYPH</name>
<dbReference type="Proteomes" id="UP001055167">
    <property type="component" value="Unassembled WGS sequence"/>
</dbReference>
<feature type="region of interest" description="Disordered" evidence="2">
    <location>
        <begin position="51"/>
        <end position="70"/>
    </location>
</feature>
<evidence type="ECO:0000256" key="1">
    <source>
        <dbReference type="HAMAP-Rule" id="MF_00715"/>
    </source>
</evidence>
<organism evidence="3 4">
    <name type="scientific">Methylobacterium crusticola</name>
    <dbReference type="NCBI Taxonomy" id="1697972"/>
    <lineage>
        <taxon>Bacteria</taxon>
        <taxon>Pseudomonadati</taxon>
        <taxon>Pseudomonadota</taxon>
        <taxon>Alphaproteobacteria</taxon>
        <taxon>Hyphomicrobiales</taxon>
        <taxon>Methylobacteriaceae</taxon>
        <taxon>Methylobacterium</taxon>
    </lineage>
</organism>
<accession>A0ABQ4QRQ8</accession>
<evidence type="ECO:0000313" key="3">
    <source>
        <dbReference type="EMBL" id="GJD47391.1"/>
    </source>
</evidence>
<proteinExistence type="inferred from homology"/>
<reference evidence="3" key="1">
    <citation type="journal article" date="2021" name="Front. Microbiol.">
        <title>Comprehensive Comparative Genomics and Phenotyping of Methylobacterium Species.</title>
        <authorList>
            <person name="Alessa O."/>
            <person name="Ogura Y."/>
            <person name="Fujitani Y."/>
            <person name="Takami H."/>
            <person name="Hayashi T."/>
            <person name="Sahin N."/>
            <person name="Tani A."/>
        </authorList>
    </citation>
    <scope>NUCLEOTIDE SEQUENCE</scope>
    <source>
        <strain evidence="3">KCTC 52305</strain>
    </source>
</reference>
<dbReference type="HAMAP" id="MF_00715">
    <property type="entry name" value="SlyX"/>
    <property type="match status" value="1"/>
</dbReference>
<dbReference type="PANTHER" id="PTHR36508">
    <property type="entry name" value="PROTEIN SLYX"/>
    <property type="match status" value="1"/>
</dbReference>
<sequence length="70" mass="7811">MPSEPGSRLDALEVRITHQDAAIEDLNRTITQQWGVIDTLTRQVAALRERVRDLGERPAGPGDEPPPPHY</sequence>
<gene>
    <name evidence="1 3" type="primary">slyX</name>
    <name evidence="3" type="ORF">OPKNFCMD_0097</name>
</gene>
<comment type="similarity">
    <text evidence="1">Belongs to the SlyX family.</text>
</comment>
<dbReference type="InterPro" id="IPR007236">
    <property type="entry name" value="SlyX"/>
</dbReference>
<keyword evidence="4" id="KW-1185">Reference proteome</keyword>
<dbReference type="PANTHER" id="PTHR36508:SF1">
    <property type="entry name" value="PROTEIN SLYX"/>
    <property type="match status" value="1"/>
</dbReference>
<reference evidence="3" key="2">
    <citation type="submission" date="2021-08" db="EMBL/GenBank/DDBJ databases">
        <authorList>
            <person name="Tani A."/>
            <person name="Ola A."/>
            <person name="Ogura Y."/>
            <person name="Katsura K."/>
            <person name="Hayashi T."/>
        </authorList>
    </citation>
    <scope>NUCLEOTIDE SEQUENCE</scope>
    <source>
        <strain evidence="3">KCTC 52305</strain>
    </source>
</reference>
<comment type="caution">
    <text evidence="3">The sequence shown here is derived from an EMBL/GenBank/DDBJ whole genome shotgun (WGS) entry which is preliminary data.</text>
</comment>
<dbReference type="RefSeq" id="WP_128563876.1">
    <property type="nucleotide sequence ID" value="NZ_BPQH01000001.1"/>
</dbReference>
<evidence type="ECO:0000313" key="4">
    <source>
        <dbReference type="Proteomes" id="UP001055167"/>
    </source>
</evidence>